<evidence type="ECO:0000313" key="19">
    <source>
        <dbReference type="WBParaSite" id="DME_0001042201-mRNA-1"/>
    </source>
</evidence>
<dbReference type="GO" id="GO:0004016">
    <property type="term" value="F:adenylate cyclase activity"/>
    <property type="evidence" value="ECO:0007669"/>
    <property type="project" value="TreeGrafter"/>
</dbReference>
<dbReference type="GO" id="GO:0005886">
    <property type="term" value="C:plasma membrane"/>
    <property type="evidence" value="ECO:0007669"/>
    <property type="project" value="TreeGrafter"/>
</dbReference>
<dbReference type="GO" id="GO:0009582">
    <property type="term" value="P:detection of abiotic stimulus"/>
    <property type="evidence" value="ECO:0007669"/>
    <property type="project" value="UniProtKB-ARBA"/>
</dbReference>
<feature type="domain" description="Guanylate cyclase" evidence="15">
    <location>
        <begin position="421"/>
        <end position="562"/>
    </location>
</feature>
<dbReference type="SMART" id="SM00044">
    <property type="entry name" value="CYCc"/>
    <property type="match status" value="1"/>
</dbReference>
<comment type="subcellular location">
    <subcellularLocation>
        <location evidence="2">Membrane</location>
        <topology evidence="2">Single-pass membrane protein</topology>
    </subcellularLocation>
</comment>
<evidence type="ECO:0000256" key="5">
    <source>
        <dbReference type="ARBA" id="ARBA00022741"/>
    </source>
</evidence>
<feature type="domain" description="Protein kinase" evidence="14">
    <location>
        <begin position="37"/>
        <end position="362"/>
    </location>
</feature>
<evidence type="ECO:0000259" key="14">
    <source>
        <dbReference type="PROSITE" id="PS50011"/>
    </source>
</evidence>
<protein>
    <recommendedName>
        <fullName evidence="3">guanylate cyclase</fullName>
        <ecNumber evidence="3">4.6.1.2</ecNumber>
    </recommendedName>
</protein>
<organism evidence="17 19">
    <name type="scientific">Dracunculus medinensis</name>
    <name type="common">Guinea worm</name>
    <dbReference type="NCBI Taxonomy" id="318479"/>
    <lineage>
        <taxon>Eukaryota</taxon>
        <taxon>Metazoa</taxon>
        <taxon>Ecdysozoa</taxon>
        <taxon>Nematoda</taxon>
        <taxon>Chromadorea</taxon>
        <taxon>Rhabditida</taxon>
        <taxon>Spirurina</taxon>
        <taxon>Dracunculoidea</taxon>
        <taxon>Dracunculidae</taxon>
        <taxon>Dracunculus</taxon>
    </lineage>
</organism>
<comment type="catalytic activity">
    <reaction evidence="1">
        <text>GTP = 3',5'-cyclic GMP + diphosphate</text>
        <dbReference type="Rhea" id="RHEA:13665"/>
        <dbReference type="ChEBI" id="CHEBI:33019"/>
        <dbReference type="ChEBI" id="CHEBI:37565"/>
        <dbReference type="ChEBI" id="CHEBI:57746"/>
        <dbReference type="EC" id="4.6.1.2"/>
    </reaction>
</comment>
<dbReference type="GO" id="GO:0035556">
    <property type="term" value="P:intracellular signal transduction"/>
    <property type="evidence" value="ECO:0007669"/>
    <property type="project" value="InterPro"/>
</dbReference>
<dbReference type="STRING" id="318479.A0A0N4UQW2"/>
<evidence type="ECO:0000256" key="13">
    <source>
        <dbReference type="SAM" id="Coils"/>
    </source>
</evidence>
<dbReference type="InterPro" id="IPR001245">
    <property type="entry name" value="Ser-Thr/Tyr_kinase_cat_dom"/>
</dbReference>
<dbReference type="Gene3D" id="1.10.510.10">
    <property type="entry name" value="Transferase(Phosphotransferase) domain 1"/>
    <property type="match status" value="1"/>
</dbReference>
<dbReference type="GO" id="GO:0004672">
    <property type="term" value="F:protein kinase activity"/>
    <property type="evidence" value="ECO:0007669"/>
    <property type="project" value="InterPro"/>
</dbReference>
<dbReference type="GO" id="GO:0043005">
    <property type="term" value="C:neuron projection"/>
    <property type="evidence" value="ECO:0007669"/>
    <property type="project" value="UniProtKB-ARBA"/>
</dbReference>
<dbReference type="GO" id="GO:0004383">
    <property type="term" value="F:guanylate cyclase activity"/>
    <property type="evidence" value="ECO:0007669"/>
    <property type="project" value="UniProtKB-EC"/>
</dbReference>
<reference evidence="19" key="1">
    <citation type="submission" date="2016-04" db="UniProtKB">
        <authorList>
            <consortium name="WormBaseParasite"/>
        </authorList>
    </citation>
    <scope>IDENTIFICATION</scope>
</reference>
<evidence type="ECO:0000256" key="12">
    <source>
        <dbReference type="ARBA" id="ARBA00023293"/>
    </source>
</evidence>
<evidence type="ECO:0000256" key="2">
    <source>
        <dbReference type="ARBA" id="ARBA00004167"/>
    </source>
</evidence>
<keyword evidence="10" id="KW-0325">Glycoprotein</keyword>
<reference evidence="16 18" key="2">
    <citation type="submission" date="2018-11" db="EMBL/GenBank/DDBJ databases">
        <authorList>
            <consortium name="Pathogen Informatics"/>
        </authorList>
    </citation>
    <scope>NUCLEOTIDE SEQUENCE [LARGE SCALE GENOMIC DNA]</scope>
</reference>
<dbReference type="Proteomes" id="UP000274756">
    <property type="component" value="Unassembled WGS sequence"/>
</dbReference>
<dbReference type="GO" id="GO:0005524">
    <property type="term" value="F:ATP binding"/>
    <property type="evidence" value="ECO:0007669"/>
    <property type="project" value="InterPro"/>
</dbReference>
<dbReference type="PANTHER" id="PTHR11920:SF485">
    <property type="entry name" value="RECEPTOR-TYPE GUANYLATE CYCLASE DAF-11"/>
    <property type="match status" value="1"/>
</dbReference>
<evidence type="ECO:0000256" key="7">
    <source>
        <dbReference type="ARBA" id="ARBA00022989"/>
    </source>
</evidence>
<dbReference type="GO" id="GO:0042330">
    <property type="term" value="P:taxis"/>
    <property type="evidence" value="ECO:0007669"/>
    <property type="project" value="UniProtKB-ARBA"/>
</dbReference>
<dbReference type="EMBL" id="UYYG01000206">
    <property type="protein sequence ID" value="VDN53904.1"/>
    <property type="molecule type" value="Genomic_DNA"/>
</dbReference>
<accession>A0A0N4UQW2</accession>
<keyword evidence="18" id="KW-1185">Reference proteome</keyword>
<keyword evidence="4" id="KW-0812">Transmembrane</keyword>
<evidence type="ECO:0000256" key="4">
    <source>
        <dbReference type="ARBA" id="ARBA00022692"/>
    </source>
</evidence>
<dbReference type="GO" id="GO:0005525">
    <property type="term" value="F:GTP binding"/>
    <property type="evidence" value="ECO:0007669"/>
    <property type="project" value="UniProtKB-KW"/>
</dbReference>
<dbReference type="Pfam" id="PF07714">
    <property type="entry name" value="PK_Tyr_Ser-Thr"/>
    <property type="match status" value="1"/>
</dbReference>
<dbReference type="EC" id="4.6.1.2" evidence="3"/>
<dbReference type="FunFam" id="3.30.70.1230:FF:000035">
    <property type="entry name" value="Guanylate cyclase"/>
    <property type="match status" value="1"/>
</dbReference>
<keyword evidence="12" id="KW-0141">cGMP biosynthesis</keyword>
<keyword evidence="6" id="KW-0460">Magnesium</keyword>
<dbReference type="InterPro" id="IPR050401">
    <property type="entry name" value="Cyclic_nucleotide_synthase"/>
</dbReference>
<feature type="coiled-coil region" evidence="13">
    <location>
        <begin position="365"/>
        <end position="396"/>
    </location>
</feature>
<evidence type="ECO:0000256" key="1">
    <source>
        <dbReference type="ARBA" id="ARBA00001436"/>
    </source>
</evidence>
<dbReference type="WBParaSite" id="DME_0001042201-mRNA-1">
    <property type="protein sequence ID" value="DME_0001042201-mRNA-1"/>
    <property type="gene ID" value="DME_0001042201"/>
</dbReference>
<keyword evidence="7" id="KW-1133">Transmembrane helix</keyword>
<evidence type="ECO:0000256" key="6">
    <source>
        <dbReference type="ARBA" id="ARBA00022842"/>
    </source>
</evidence>
<evidence type="ECO:0000256" key="9">
    <source>
        <dbReference type="ARBA" id="ARBA00023136"/>
    </source>
</evidence>
<evidence type="ECO:0000256" key="8">
    <source>
        <dbReference type="ARBA" id="ARBA00023134"/>
    </source>
</evidence>
<keyword evidence="11" id="KW-0456">Lyase</keyword>
<dbReference type="PROSITE" id="PS50011">
    <property type="entry name" value="PROTEIN_KINASE_DOM"/>
    <property type="match status" value="1"/>
</dbReference>
<keyword evidence="5" id="KW-0547">Nucleotide-binding</keyword>
<name>A0A0N4UQW2_DRAME</name>
<dbReference type="GO" id="GO:0009266">
    <property type="term" value="P:response to temperature stimulus"/>
    <property type="evidence" value="ECO:0007669"/>
    <property type="project" value="UniProtKB-ARBA"/>
</dbReference>
<dbReference type="CDD" id="cd07302">
    <property type="entry name" value="CHD"/>
    <property type="match status" value="1"/>
</dbReference>
<evidence type="ECO:0000313" key="17">
    <source>
        <dbReference type="Proteomes" id="UP000038040"/>
    </source>
</evidence>
<dbReference type="GO" id="GO:0009581">
    <property type="term" value="P:detection of external stimulus"/>
    <property type="evidence" value="ECO:0007669"/>
    <property type="project" value="UniProtKB-ARBA"/>
</dbReference>
<evidence type="ECO:0000313" key="16">
    <source>
        <dbReference type="EMBL" id="VDN53904.1"/>
    </source>
</evidence>
<keyword evidence="8" id="KW-0342">GTP-binding</keyword>
<keyword evidence="9" id="KW-0472">Membrane</keyword>
<dbReference type="Gene3D" id="3.30.70.1230">
    <property type="entry name" value="Nucleotide cyclase"/>
    <property type="match status" value="1"/>
</dbReference>
<proteinExistence type="predicted"/>
<dbReference type="AlphaFoldDB" id="A0A0N4UQW2"/>
<dbReference type="InterPro" id="IPR001054">
    <property type="entry name" value="A/G_cyclase"/>
</dbReference>
<gene>
    <name evidence="16" type="ORF">DME_LOCUS3877</name>
</gene>
<evidence type="ECO:0000256" key="11">
    <source>
        <dbReference type="ARBA" id="ARBA00023239"/>
    </source>
</evidence>
<evidence type="ECO:0000313" key="18">
    <source>
        <dbReference type="Proteomes" id="UP000274756"/>
    </source>
</evidence>
<evidence type="ECO:0000256" key="3">
    <source>
        <dbReference type="ARBA" id="ARBA00012202"/>
    </source>
</evidence>
<keyword evidence="13" id="KW-0175">Coiled coil</keyword>
<dbReference type="SUPFAM" id="SSF56112">
    <property type="entry name" value="Protein kinase-like (PK-like)"/>
    <property type="match status" value="1"/>
</dbReference>
<dbReference type="InterPro" id="IPR011009">
    <property type="entry name" value="Kinase-like_dom_sf"/>
</dbReference>
<dbReference type="InterPro" id="IPR000719">
    <property type="entry name" value="Prot_kinase_dom"/>
</dbReference>
<evidence type="ECO:0000256" key="10">
    <source>
        <dbReference type="ARBA" id="ARBA00023180"/>
    </source>
</evidence>
<dbReference type="GO" id="GO:0007168">
    <property type="term" value="P:receptor guanylyl cyclase signaling pathway"/>
    <property type="evidence" value="ECO:0007669"/>
    <property type="project" value="TreeGrafter"/>
</dbReference>
<dbReference type="PANTHER" id="PTHR11920">
    <property type="entry name" value="GUANYLYL CYCLASE"/>
    <property type="match status" value="1"/>
</dbReference>
<dbReference type="InterPro" id="IPR029787">
    <property type="entry name" value="Nucleotide_cyclase"/>
</dbReference>
<dbReference type="GO" id="GO:0001653">
    <property type="term" value="F:peptide receptor activity"/>
    <property type="evidence" value="ECO:0007669"/>
    <property type="project" value="TreeGrafter"/>
</dbReference>
<dbReference type="PROSITE" id="PS50125">
    <property type="entry name" value="GUANYLATE_CYCLASE_2"/>
    <property type="match status" value="1"/>
</dbReference>
<dbReference type="OrthoDB" id="1890790at2759"/>
<sequence length="635" mass="72507">MKKNAVIPKLIQAVPIRLIFRKRGETKEMPWAIPYEMIKFVDIRSSSLMSIHSLKQQMDSKARIKDLLRYRKLATIEQGYVIVEPYVLKEAIVFDKADMALLYQMKQAVHDNINPFIGISFDKKFEFYAVWKHCFRGTLADLMLDDATADSQRKKSLGESSPAFDDQFKSAFVRDIIRGLEWLHSSAIEYQGALTPSQCLIDSHWILKISGFGLSRLLYKWKIKGMVAKKNGEPLIPNSELHYYSPEMRKALKTWNAGLNITGKQGKAADMYSFGVILYEIMCRQKIVYIDDKIDKTDNTGQDNESEIFYEAAETLIPEYPAIPENIDLHPDLSKLMQKCWEKNSDQRPDASLARKITDATLKMHAEYTNNLENLVKERTSQLEEAQQHADRLLSELLPKSVADELKVGRRVDAKTYKSATILYSDIVGFTSLCSESQPMEVVNLLSGIFQRFDMIISQHNCYKVETIGDAYMVASGVPIKSRHNHVRDIASVAIMQRDVHFFHFSLIKYFLFGFEIPHRPGEKLHCRWGFNTGPVFAGVVGLSAPRYCVFGDTVMIASKMENTGMPDRIQLALKSYQLLSARYPEFKCSSRGSVRIEGIGTLLTYWLDTCEELLRSGRTETEEADEDCGDMDND</sequence>
<dbReference type="Pfam" id="PF00211">
    <property type="entry name" value="Guanylate_cyc"/>
    <property type="match status" value="1"/>
</dbReference>
<evidence type="ECO:0000259" key="15">
    <source>
        <dbReference type="PROSITE" id="PS50125"/>
    </source>
</evidence>
<dbReference type="SUPFAM" id="SSF55073">
    <property type="entry name" value="Nucleotide cyclase"/>
    <property type="match status" value="1"/>
</dbReference>
<dbReference type="Proteomes" id="UP000038040">
    <property type="component" value="Unplaced"/>
</dbReference>